<dbReference type="PANTHER" id="PTHR44068">
    <property type="entry name" value="ZGC:194242"/>
    <property type="match status" value="1"/>
</dbReference>
<dbReference type="GO" id="GO:0006696">
    <property type="term" value="P:ergosterol biosynthetic process"/>
    <property type="evidence" value="ECO:0007669"/>
    <property type="project" value="TreeGrafter"/>
</dbReference>
<dbReference type="PANTHER" id="PTHR44068:SF1">
    <property type="entry name" value="HYPOTHETICAL LOC100005854"/>
    <property type="match status" value="1"/>
</dbReference>
<dbReference type="AlphaFoldDB" id="A0A5N6U1G8"/>
<keyword evidence="3" id="KW-0812">Transmembrane</keyword>
<feature type="domain" description="Methyltransferase" evidence="4">
    <location>
        <begin position="76"/>
        <end position="173"/>
    </location>
</feature>
<protein>
    <submittedName>
        <fullName evidence="5">S-adenosyl-L-methionine-dependent methyltransferase</fullName>
    </submittedName>
</protein>
<accession>A0A5N6U1G8</accession>
<dbReference type="CDD" id="cd02440">
    <property type="entry name" value="AdoMet_MTases"/>
    <property type="match status" value="1"/>
</dbReference>
<dbReference type="InterPro" id="IPR050447">
    <property type="entry name" value="Erg6_SMT_methyltransf"/>
</dbReference>
<keyword evidence="5" id="KW-0489">Methyltransferase</keyword>
<evidence type="ECO:0000256" key="3">
    <source>
        <dbReference type="SAM" id="Phobius"/>
    </source>
</evidence>
<dbReference type="InterPro" id="IPR029063">
    <property type="entry name" value="SAM-dependent_MTases_sf"/>
</dbReference>
<dbReference type="OrthoDB" id="540004at2759"/>
<dbReference type="EMBL" id="ML742054">
    <property type="protein sequence ID" value="KAE8152382.1"/>
    <property type="molecule type" value="Genomic_DNA"/>
</dbReference>
<evidence type="ECO:0000259" key="4">
    <source>
        <dbReference type="Pfam" id="PF13649"/>
    </source>
</evidence>
<organism evidence="5 6">
    <name type="scientific">Aspergillus avenaceus</name>
    <dbReference type="NCBI Taxonomy" id="36643"/>
    <lineage>
        <taxon>Eukaryota</taxon>
        <taxon>Fungi</taxon>
        <taxon>Dikarya</taxon>
        <taxon>Ascomycota</taxon>
        <taxon>Pezizomycotina</taxon>
        <taxon>Eurotiomycetes</taxon>
        <taxon>Eurotiomycetidae</taxon>
        <taxon>Eurotiales</taxon>
        <taxon>Aspergillaceae</taxon>
        <taxon>Aspergillus</taxon>
        <taxon>Aspergillus subgen. Circumdati</taxon>
    </lineage>
</organism>
<proteinExistence type="inferred from homology"/>
<keyword evidence="3" id="KW-1133">Transmembrane helix</keyword>
<evidence type="ECO:0000313" key="6">
    <source>
        <dbReference type="Proteomes" id="UP000325780"/>
    </source>
</evidence>
<name>A0A5N6U1G8_ASPAV</name>
<feature type="transmembrane region" description="Helical" evidence="3">
    <location>
        <begin position="243"/>
        <end position="265"/>
    </location>
</feature>
<dbReference type="InterPro" id="IPR041698">
    <property type="entry name" value="Methyltransf_25"/>
</dbReference>
<dbReference type="Gene3D" id="3.40.50.150">
    <property type="entry name" value="Vaccinia Virus protein VP39"/>
    <property type="match status" value="1"/>
</dbReference>
<dbReference type="SUPFAM" id="SSF53335">
    <property type="entry name" value="S-adenosyl-L-methionine-dependent methyltransferases"/>
    <property type="match status" value="1"/>
</dbReference>
<sequence>MAPNSDQEPLINSNPELQSYYQSLESRIGYRLFLGGTRHFGFYDKDTWWPFPISKALRAMEDRLATSLDLPPGAYVLDAGCGVGHVALRLATQHGFRIQGIDVIDHHLDKARQNIARSGLPDGQIAVRKTDYHHLETFEPETFDGVYTMETFVHATDPEAVLAGFFHVLRPGGRLTLFEYDHVLNERSPASMVQSMQRINKYAAMPTNSRSHPGVFRQMLEDAGFTDIVVRDHSENITPMTRLFYLIAYVPFLFVRLFGLERYFINTVAGVESYRGRKHWRFLGISATKPGTFV</sequence>
<gene>
    <name evidence="5" type="ORF">BDV25DRAFT_151231</name>
</gene>
<keyword evidence="1 5" id="KW-0808">Transferase</keyword>
<keyword evidence="3" id="KW-0472">Membrane</keyword>
<keyword evidence="6" id="KW-1185">Reference proteome</keyword>
<evidence type="ECO:0000313" key="5">
    <source>
        <dbReference type="EMBL" id="KAE8152382.1"/>
    </source>
</evidence>
<dbReference type="Pfam" id="PF13649">
    <property type="entry name" value="Methyltransf_25"/>
    <property type="match status" value="1"/>
</dbReference>
<comment type="similarity">
    <text evidence="2">Belongs to the class I-like SAM-binding methyltransferase superfamily. Erg6/SMT family.</text>
</comment>
<reference evidence="5 6" key="1">
    <citation type="submission" date="2019-04" db="EMBL/GenBank/DDBJ databases">
        <title>Friends and foes A comparative genomics study of 23 Aspergillus species from section Flavi.</title>
        <authorList>
            <consortium name="DOE Joint Genome Institute"/>
            <person name="Kjaerbolling I."/>
            <person name="Vesth T."/>
            <person name="Frisvad J.C."/>
            <person name="Nybo J.L."/>
            <person name="Theobald S."/>
            <person name="Kildgaard S."/>
            <person name="Isbrandt T."/>
            <person name="Kuo A."/>
            <person name="Sato A."/>
            <person name="Lyhne E.K."/>
            <person name="Kogle M.E."/>
            <person name="Wiebenga A."/>
            <person name="Kun R.S."/>
            <person name="Lubbers R.J."/>
            <person name="Makela M.R."/>
            <person name="Barry K."/>
            <person name="Chovatia M."/>
            <person name="Clum A."/>
            <person name="Daum C."/>
            <person name="Haridas S."/>
            <person name="He G."/>
            <person name="LaButti K."/>
            <person name="Lipzen A."/>
            <person name="Mondo S."/>
            <person name="Riley R."/>
            <person name="Salamov A."/>
            <person name="Simmons B.A."/>
            <person name="Magnuson J.K."/>
            <person name="Henrissat B."/>
            <person name="Mortensen U.H."/>
            <person name="Larsen T.O."/>
            <person name="Devries R.P."/>
            <person name="Grigoriev I.V."/>
            <person name="Machida M."/>
            <person name="Baker S.E."/>
            <person name="Andersen M.R."/>
        </authorList>
    </citation>
    <scope>NUCLEOTIDE SEQUENCE [LARGE SCALE GENOMIC DNA]</scope>
    <source>
        <strain evidence="5 6">IBT 18842</strain>
    </source>
</reference>
<dbReference type="GO" id="GO:0032259">
    <property type="term" value="P:methylation"/>
    <property type="evidence" value="ECO:0007669"/>
    <property type="project" value="UniProtKB-KW"/>
</dbReference>
<dbReference type="GO" id="GO:0005783">
    <property type="term" value="C:endoplasmic reticulum"/>
    <property type="evidence" value="ECO:0007669"/>
    <property type="project" value="TreeGrafter"/>
</dbReference>
<evidence type="ECO:0000256" key="1">
    <source>
        <dbReference type="ARBA" id="ARBA00022679"/>
    </source>
</evidence>
<dbReference type="GO" id="GO:0003838">
    <property type="term" value="F:sterol 24-C-methyltransferase activity"/>
    <property type="evidence" value="ECO:0007669"/>
    <property type="project" value="TreeGrafter"/>
</dbReference>
<dbReference type="Proteomes" id="UP000325780">
    <property type="component" value="Unassembled WGS sequence"/>
</dbReference>
<evidence type="ECO:0000256" key="2">
    <source>
        <dbReference type="ARBA" id="ARBA00038188"/>
    </source>
</evidence>